<name>A0A814JS97_9BILA</name>
<organism evidence="1 2">
    <name type="scientific">Rotaria sordida</name>
    <dbReference type="NCBI Taxonomy" id="392033"/>
    <lineage>
        <taxon>Eukaryota</taxon>
        <taxon>Metazoa</taxon>
        <taxon>Spiralia</taxon>
        <taxon>Gnathifera</taxon>
        <taxon>Rotifera</taxon>
        <taxon>Eurotatoria</taxon>
        <taxon>Bdelloidea</taxon>
        <taxon>Philodinida</taxon>
        <taxon>Philodinidae</taxon>
        <taxon>Rotaria</taxon>
    </lineage>
</organism>
<dbReference type="AlphaFoldDB" id="A0A814JS97"/>
<accession>A0A814JS97</accession>
<evidence type="ECO:0000313" key="1">
    <source>
        <dbReference type="EMBL" id="CAF1041179.1"/>
    </source>
</evidence>
<dbReference type="OrthoDB" id="428577at2759"/>
<proteinExistence type="predicted"/>
<reference evidence="1" key="1">
    <citation type="submission" date="2021-02" db="EMBL/GenBank/DDBJ databases">
        <authorList>
            <person name="Nowell W R."/>
        </authorList>
    </citation>
    <scope>NUCLEOTIDE SEQUENCE</scope>
</reference>
<sequence length="491" mass="55817">MNGLPDDWQVFLNEVIVPIKPEPEVDNDQCLDDDWNEETDGSLESAKMEQAKLKAYYDSFPNIDDATNSTGLDVREATEFTESILRQLPSGDVAERSTMCHVLANLFANQNIPILFFDSAHGKNLHDASRNLAEIDLEDRPFVLKLKSSEGLKGSMRSETEHGKIKLARILNNAIDQNQSHPLMEDIRKRLSKAHKIDKNDIDFKIFYVGLFNVVYTLKDSTNISVESLIKLRKKLKHQFEQFIDAKIHPLLYRPSFDISFFNERGNRTFPSKSETHKVGPPGHTKRYFQPALWTRYGLNVIGKYEDGDTWLHPFLDPGNWYRAFHGTGNARSEDFGHADQSFDEQFASVDAIANIYKKGFKTARIAVYGAGVYCSPNPKGLYSVVPYYYLIENDNDANKILFSYGYGPSLPTSAKRVIQLEQPLKVMKTVIMNLQNQEPQKLIRRSPSPPLLIINITSTSNAKSPSTNIIRVPPASQQGKYQKIYKVMNN</sequence>
<dbReference type="Proteomes" id="UP000663882">
    <property type="component" value="Unassembled WGS sequence"/>
</dbReference>
<protein>
    <submittedName>
        <fullName evidence="1">Uncharacterized protein</fullName>
    </submittedName>
</protein>
<comment type="caution">
    <text evidence="1">The sequence shown here is derived from an EMBL/GenBank/DDBJ whole genome shotgun (WGS) entry which is preliminary data.</text>
</comment>
<evidence type="ECO:0000313" key="2">
    <source>
        <dbReference type="Proteomes" id="UP000663882"/>
    </source>
</evidence>
<dbReference type="EMBL" id="CAJNOO010000822">
    <property type="protein sequence ID" value="CAF1041179.1"/>
    <property type="molecule type" value="Genomic_DNA"/>
</dbReference>
<gene>
    <name evidence="1" type="ORF">RFH988_LOCUS16229</name>
</gene>